<keyword evidence="5 6" id="KW-0961">Cell wall biogenesis/degradation</keyword>
<keyword evidence="8" id="KW-0449">Lipoprotein</keyword>
<dbReference type="PANTHER" id="PTHR30582:SF2">
    <property type="entry name" value="L,D-TRANSPEPTIDASE YCIB-RELATED"/>
    <property type="match status" value="1"/>
</dbReference>
<organism evidence="8 9">
    <name type="scientific">Schaalia hyovaginalis</name>
    <dbReference type="NCBI Taxonomy" id="29316"/>
    <lineage>
        <taxon>Bacteria</taxon>
        <taxon>Bacillati</taxon>
        <taxon>Actinomycetota</taxon>
        <taxon>Actinomycetes</taxon>
        <taxon>Actinomycetales</taxon>
        <taxon>Actinomycetaceae</taxon>
        <taxon>Schaalia</taxon>
    </lineage>
</organism>
<dbReference type="AlphaFoldDB" id="A0A923E357"/>
<comment type="pathway">
    <text evidence="1 6">Cell wall biogenesis; peptidoglycan biosynthesis.</text>
</comment>
<comment type="caution">
    <text evidence="8">The sequence shown here is derived from an EMBL/GenBank/DDBJ whole genome shotgun (WGS) entry which is preliminary data.</text>
</comment>
<evidence type="ECO:0000256" key="4">
    <source>
        <dbReference type="ARBA" id="ARBA00022984"/>
    </source>
</evidence>
<keyword evidence="4 6" id="KW-0573">Peptidoglycan synthesis</keyword>
<dbReference type="Pfam" id="PF12229">
    <property type="entry name" value="PG_binding_4"/>
    <property type="match status" value="1"/>
</dbReference>
<name>A0A923E357_9ACTO</name>
<dbReference type="SUPFAM" id="SSF141523">
    <property type="entry name" value="L,D-transpeptidase catalytic domain-like"/>
    <property type="match status" value="1"/>
</dbReference>
<dbReference type="CDD" id="cd16913">
    <property type="entry name" value="YkuD_like"/>
    <property type="match status" value="1"/>
</dbReference>
<evidence type="ECO:0000259" key="7">
    <source>
        <dbReference type="PROSITE" id="PS52029"/>
    </source>
</evidence>
<accession>A0A923E357</accession>
<dbReference type="InterPro" id="IPR022029">
    <property type="entry name" value="YoaR-like_PG-bd"/>
</dbReference>
<reference evidence="8" key="1">
    <citation type="submission" date="2020-08" db="EMBL/GenBank/DDBJ databases">
        <title>Sequencing the genomes of 1000 actinobacteria strains.</title>
        <authorList>
            <person name="Klenk H.-P."/>
        </authorList>
    </citation>
    <scope>NUCLEOTIDE SEQUENCE</scope>
    <source>
        <strain evidence="8">DSM 10695</strain>
    </source>
</reference>
<keyword evidence="3 6" id="KW-0133">Cell shape</keyword>
<evidence type="ECO:0000256" key="3">
    <source>
        <dbReference type="ARBA" id="ARBA00022960"/>
    </source>
</evidence>
<dbReference type="GO" id="GO:0018104">
    <property type="term" value="P:peptidoglycan-protein cross-linking"/>
    <property type="evidence" value="ECO:0007669"/>
    <property type="project" value="TreeGrafter"/>
</dbReference>
<gene>
    <name evidence="8" type="ORF">HD592_000588</name>
</gene>
<dbReference type="GO" id="GO:0008360">
    <property type="term" value="P:regulation of cell shape"/>
    <property type="evidence" value="ECO:0007669"/>
    <property type="project" value="UniProtKB-UniRule"/>
</dbReference>
<dbReference type="RefSeq" id="WP_184451761.1">
    <property type="nucleotide sequence ID" value="NZ_JACHMK010000001.1"/>
</dbReference>
<dbReference type="InterPro" id="IPR005490">
    <property type="entry name" value="LD_TPept_cat_dom"/>
</dbReference>
<dbReference type="InterPro" id="IPR050979">
    <property type="entry name" value="LD-transpeptidase"/>
</dbReference>
<dbReference type="PROSITE" id="PS52029">
    <property type="entry name" value="LD_TPASE"/>
    <property type="match status" value="1"/>
</dbReference>
<dbReference type="EMBL" id="JACHMK010000001">
    <property type="protein sequence ID" value="MBB6334023.1"/>
    <property type="molecule type" value="Genomic_DNA"/>
</dbReference>
<feature type="active site" description="Nucleophile" evidence="6">
    <location>
        <position position="454"/>
    </location>
</feature>
<keyword evidence="9" id="KW-1185">Reference proteome</keyword>
<dbReference type="Pfam" id="PF03734">
    <property type="entry name" value="YkuD"/>
    <property type="match status" value="1"/>
</dbReference>
<dbReference type="Gene3D" id="2.40.440.10">
    <property type="entry name" value="L,D-transpeptidase catalytic domain-like"/>
    <property type="match status" value="1"/>
</dbReference>
<evidence type="ECO:0000256" key="5">
    <source>
        <dbReference type="ARBA" id="ARBA00023316"/>
    </source>
</evidence>
<dbReference type="InterPro" id="IPR038063">
    <property type="entry name" value="Transpep_catalytic_dom"/>
</dbReference>
<protein>
    <submittedName>
        <fullName evidence="8">Lipoprotein-anchoring transpeptidase ErfK/SrfK</fullName>
    </submittedName>
</protein>
<feature type="domain" description="L,D-TPase catalytic" evidence="7">
    <location>
        <begin position="356"/>
        <end position="478"/>
    </location>
</feature>
<dbReference type="GO" id="GO:0016740">
    <property type="term" value="F:transferase activity"/>
    <property type="evidence" value="ECO:0007669"/>
    <property type="project" value="UniProtKB-KW"/>
</dbReference>
<dbReference type="GO" id="GO:0071555">
    <property type="term" value="P:cell wall organization"/>
    <property type="evidence" value="ECO:0007669"/>
    <property type="project" value="UniProtKB-UniRule"/>
</dbReference>
<evidence type="ECO:0000256" key="1">
    <source>
        <dbReference type="ARBA" id="ARBA00004752"/>
    </source>
</evidence>
<evidence type="ECO:0000256" key="6">
    <source>
        <dbReference type="PROSITE-ProRule" id="PRU01373"/>
    </source>
</evidence>
<feature type="active site" description="Proton donor/acceptor" evidence="6">
    <location>
        <position position="435"/>
    </location>
</feature>
<evidence type="ECO:0000313" key="8">
    <source>
        <dbReference type="EMBL" id="MBB6334023.1"/>
    </source>
</evidence>
<dbReference type="Proteomes" id="UP000617426">
    <property type="component" value="Unassembled WGS sequence"/>
</dbReference>
<sequence length="479" mass="49388">MITRISTKMKVAIASVAALVVVLVGATAAYALSYADRALPGVAVAGESVTGMSRDEVVSLIERRAAATKVTFDINGTATETSLADAGVTVDAEKTADAVFAPNAGFGSKIGALFNSQDVTPVLKTDEKALASFATELATTTGTPVIEAEVALGEDGVTFTATQSASGSLVDEEAVKKAVMAQGAALASGSHSLEAREVSPKVTSEAASAAADAANAIVALEVVLTDGVDAFKASAADKASWVKTDPQDDGSVKVSVDAAKSDAWVKSTVEGTNIEVVNGIHNVNTQGTVLTVAKEGVAGRTANNVDALGDALVSALDSGRAYSGEITYDEVAPTYEERLVAEGAENLVYQAAPGEKWVDINLSTATITAYEGATVVGGPYYMVPGAPDTPTVTGTYHVYLKYASQTMRGLNSDGTKYETPDVPWVTYFTGSYAFHGAPWRSSFGWSGPGGSHGCVNMPVTAAKFIYDWSEIGTTVVSHY</sequence>
<proteinExistence type="predicted"/>
<evidence type="ECO:0000313" key="9">
    <source>
        <dbReference type="Proteomes" id="UP000617426"/>
    </source>
</evidence>
<keyword evidence="2" id="KW-0808">Transferase</keyword>
<dbReference type="PANTHER" id="PTHR30582">
    <property type="entry name" value="L,D-TRANSPEPTIDASE"/>
    <property type="match status" value="1"/>
</dbReference>
<evidence type="ECO:0000256" key="2">
    <source>
        <dbReference type="ARBA" id="ARBA00022679"/>
    </source>
</evidence>
<dbReference type="GO" id="GO:0071972">
    <property type="term" value="F:peptidoglycan L,D-transpeptidase activity"/>
    <property type="evidence" value="ECO:0007669"/>
    <property type="project" value="TreeGrafter"/>
</dbReference>
<dbReference type="GO" id="GO:0005576">
    <property type="term" value="C:extracellular region"/>
    <property type="evidence" value="ECO:0007669"/>
    <property type="project" value="TreeGrafter"/>
</dbReference>